<proteinExistence type="predicted"/>
<dbReference type="AlphaFoldDB" id="A0A1M6P6A0"/>
<dbReference type="InterPro" id="IPR003797">
    <property type="entry name" value="DegV"/>
</dbReference>
<sequence length="291" mass="32238">MNNIIIMTDSSCDLPLEYIKSNNIPYLGIACNFKGQEYLEDFGETLKYKEFYAAVREGEMPTTAQINSYRFSEEFKKYAKEGKSVIYLAFSSALSGTYNSALVAREEVLEDYPQADITVIDTKAASMGVGLIVHHAYELLKKGASKDEIVKWVEDNKLKAIHWFTVDDLNHLKRGGRISAAAAAVGSLLAIKPVMHVNDAGQLIPVSKAKGRKKSIKELFENLEKHIVNPEEQVIFISHGDCIEDAETLASMIREKYAVKDIIINFIGPAIGSHSGPGTLALFFLGDTRNP</sequence>
<keyword evidence="4" id="KW-1185">Reference proteome</keyword>
<dbReference type="SUPFAM" id="SSF82549">
    <property type="entry name" value="DAK1/DegV-like"/>
    <property type="match status" value="1"/>
</dbReference>
<dbReference type="OrthoDB" id="9780660at2"/>
<dbReference type="NCBIfam" id="TIGR00762">
    <property type="entry name" value="DegV"/>
    <property type="match status" value="1"/>
</dbReference>
<dbReference type="STRING" id="1121298.SAMN05444401_0434"/>
<evidence type="ECO:0000313" key="3">
    <source>
        <dbReference type="EMBL" id="SHK03529.1"/>
    </source>
</evidence>
<organism evidence="3 4">
    <name type="scientific">Clostridium amylolyticum</name>
    <dbReference type="NCBI Taxonomy" id="1121298"/>
    <lineage>
        <taxon>Bacteria</taxon>
        <taxon>Bacillati</taxon>
        <taxon>Bacillota</taxon>
        <taxon>Clostridia</taxon>
        <taxon>Eubacteriales</taxon>
        <taxon>Clostridiaceae</taxon>
        <taxon>Clostridium</taxon>
    </lineage>
</organism>
<dbReference type="RefSeq" id="WP_073012655.1">
    <property type="nucleotide sequence ID" value="NZ_FQZO01000014.1"/>
</dbReference>
<dbReference type="InterPro" id="IPR043168">
    <property type="entry name" value="DegV_C"/>
</dbReference>
<dbReference type="Gene3D" id="3.30.1180.10">
    <property type="match status" value="1"/>
</dbReference>
<name>A0A1M6P6A0_9CLOT</name>
<comment type="function">
    <text evidence="1">May bind long-chain fatty acids, such as palmitate, and may play a role in lipid transport or fatty acid metabolism.</text>
</comment>
<dbReference type="GO" id="GO:0008289">
    <property type="term" value="F:lipid binding"/>
    <property type="evidence" value="ECO:0007669"/>
    <property type="project" value="UniProtKB-KW"/>
</dbReference>
<dbReference type="PANTHER" id="PTHR33434:SF3">
    <property type="entry name" value="DEGV DOMAIN-CONTAINING PROTEIN YITS"/>
    <property type="match status" value="1"/>
</dbReference>
<dbReference type="Gene3D" id="3.40.50.10170">
    <property type="match status" value="1"/>
</dbReference>
<dbReference type="Pfam" id="PF02645">
    <property type="entry name" value="DegV"/>
    <property type="match status" value="1"/>
</dbReference>
<evidence type="ECO:0000256" key="2">
    <source>
        <dbReference type="ARBA" id="ARBA00023121"/>
    </source>
</evidence>
<evidence type="ECO:0000256" key="1">
    <source>
        <dbReference type="ARBA" id="ARBA00003238"/>
    </source>
</evidence>
<accession>A0A1M6P6A0</accession>
<evidence type="ECO:0000313" key="4">
    <source>
        <dbReference type="Proteomes" id="UP000184080"/>
    </source>
</evidence>
<dbReference type="PROSITE" id="PS51482">
    <property type="entry name" value="DEGV"/>
    <property type="match status" value="1"/>
</dbReference>
<dbReference type="Proteomes" id="UP000184080">
    <property type="component" value="Unassembled WGS sequence"/>
</dbReference>
<gene>
    <name evidence="3" type="ORF">SAMN05444401_0434</name>
</gene>
<dbReference type="EMBL" id="FQZO01000014">
    <property type="protein sequence ID" value="SHK03529.1"/>
    <property type="molecule type" value="Genomic_DNA"/>
</dbReference>
<keyword evidence="2" id="KW-0446">Lipid-binding</keyword>
<protein>
    <submittedName>
        <fullName evidence="3">EDD domain protein, DegV family</fullName>
    </submittedName>
</protein>
<dbReference type="InterPro" id="IPR050270">
    <property type="entry name" value="DegV_domain_contain"/>
</dbReference>
<reference evidence="3 4" key="1">
    <citation type="submission" date="2016-11" db="EMBL/GenBank/DDBJ databases">
        <authorList>
            <person name="Jaros S."/>
            <person name="Januszkiewicz K."/>
            <person name="Wedrychowicz H."/>
        </authorList>
    </citation>
    <scope>NUCLEOTIDE SEQUENCE [LARGE SCALE GENOMIC DNA]</scope>
    <source>
        <strain evidence="3 4">DSM 21864</strain>
    </source>
</reference>
<dbReference type="PANTHER" id="PTHR33434">
    <property type="entry name" value="DEGV DOMAIN-CONTAINING PROTEIN DR_1986-RELATED"/>
    <property type="match status" value="1"/>
</dbReference>